<keyword evidence="6 9" id="KW-0812">Transmembrane</keyword>
<keyword evidence="7 9" id="KW-1133">Transmembrane helix</keyword>
<evidence type="ECO:0000256" key="6">
    <source>
        <dbReference type="ARBA" id="ARBA00022692"/>
    </source>
</evidence>
<evidence type="ECO:0000256" key="3">
    <source>
        <dbReference type="ARBA" id="ARBA00006263"/>
    </source>
</evidence>
<organism evidence="10 11">
    <name type="scientific">Pelovirga terrestris</name>
    <dbReference type="NCBI Taxonomy" id="2771352"/>
    <lineage>
        <taxon>Bacteria</taxon>
        <taxon>Pseudomonadati</taxon>
        <taxon>Thermodesulfobacteriota</taxon>
        <taxon>Desulfuromonadia</taxon>
        <taxon>Geobacterales</taxon>
        <taxon>Geobacteraceae</taxon>
        <taxon>Pelovirga</taxon>
    </lineage>
</organism>
<keyword evidence="5 9" id="KW-0169">Cobalamin biosynthesis</keyword>
<evidence type="ECO:0000256" key="1">
    <source>
        <dbReference type="ARBA" id="ARBA00004651"/>
    </source>
</evidence>
<proteinExistence type="inferred from homology"/>
<comment type="similarity">
    <text evidence="3 9">Belongs to the CobD/CbiB family.</text>
</comment>
<dbReference type="GO" id="GO:0005886">
    <property type="term" value="C:plasma membrane"/>
    <property type="evidence" value="ECO:0007669"/>
    <property type="project" value="UniProtKB-SubCell"/>
</dbReference>
<evidence type="ECO:0000256" key="4">
    <source>
        <dbReference type="ARBA" id="ARBA00022475"/>
    </source>
</evidence>
<keyword evidence="11" id="KW-1185">Reference proteome</keyword>
<dbReference type="Pfam" id="PF03186">
    <property type="entry name" value="CobD_Cbib"/>
    <property type="match status" value="1"/>
</dbReference>
<protein>
    <recommendedName>
        <fullName evidence="9">Cobalamin biosynthesis protein CobD</fullName>
    </recommendedName>
</protein>
<dbReference type="EMBL" id="JACWUN010000003">
    <property type="protein sequence ID" value="MBD1399838.1"/>
    <property type="molecule type" value="Genomic_DNA"/>
</dbReference>
<keyword evidence="8 9" id="KW-0472">Membrane</keyword>
<dbReference type="GO" id="GO:0048472">
    <property type="term" value="F:threonine-phosphate decarboxylase activity"/>
    <property type="evidence" value="ECO:0007669"/>
    <property type="project" value="InterPro"/>
</dbReference>
<comment type="function">
    <text evidence="9">Converts cobyric acid to cobinamide by the addition of aminopropanol on the F carboxylic group.</text>
</comment>
<feature type="transmembrane region" description="Helical" evidence="9">
    <location>
        <begin position="302"/>
        <end position="321"/>
    </location>
</feature>
<comment type="pathway">
    <text evidence="2 9">Cofactor biosynthesis; adenosylcobalamin biosynthesis.</text>
</comment>
<evidence type="ECO:0000256" key="5">
    <source>
        <dbReference type="ARBA" id="ARBA00022573"/>
    </source>
</evidence>
<comment type="caution">
    <text evidence="9">Lacks conserved residue(s) required for the propagation of feature annotation.</text>
</comment>
<evidence type="ECO:0000313" key="11">
    <source>
        <dbReference type="Proteomes" id="UP000632828"/>
    </source>
</evidence>
<feature type="transmembrane region" description="Helical" evidence="9">
    <location>
        <begin position="156"/>
        <end position="177"/>
    </location>
</feature>
<dbReference type="GO" id="GO:0009236">
    <property type="term" value="P:cobalamin biosynthetic process"/>
    <property type="evidence" value="ECO:0007669"/>
    <property type="project" value="UniProtKB-UniRule"/>
</dbReference>
<dbReference type="RefSeq" id="WP_191154104.1">
    <property type="nucleotide sequence ID" value="NZ_JACWUN010000003.1"/>
</dbReference>
<accession>A0A8J6UGI9</accession>
<dbReference type="InterPro" id="IPR004485">
    <property type="entry name" value="Cobalamin_biosynth_CobD/CbiB"/>
</dbReference>
<dbReference type="NCBIfam" id="TIGR00380">
    <property type="entry name" value="cobal_cbiB"/>
    <property type="match status" value="1"/>
</dbReference>
<dbReference type="PANTHER" id="PTHR34308:SF1">
    <property type="entry name" value="COBALAMIN BIOSYNTHESIS PROTEIN CBIB"/>
    <property type="match status" value="1"/>
</dbReference>
<keyword evidence="4 9" id="KW-1003">Cell membrane</keyword>
<comment type="subcellular location">
    <subcellularLocation>
        <location evidence="1 9">Cell membrane</location>
        <topology evidence="1 9">Multi-pass membrane protein</topology>
    </subcellularLocation>
</comment>
<evidence type="ECO:0000256" key="2">
    <source>
        <dbReference type="ARBA" id="ARBA00004953"/>
    </source>
</evidence>
<evidence type="ECO:0000256" key="8">
    <source>
        <dbReference type="ARBA" id="ARBA00023136"/>
    </source>
</evidence>
<evidence type="ECO:0000256" key="7">
    <source>
        <dbReference type="ARBA" id="ARBA00022989"/>
    </source>
</evidence>
<gene>
    <name evidence="9 10" type="primary">cobD</name>
    <name evidence="10" type="ORF">ICT70_04060</name>
</gene>
<reference evidence="10" key="1">
    <citation type="submission" date="2020-09" db="EMBL/GenBank/DDBJ databases">
        <title>Pelobacter alkaliphilus sp. nov., a novel anaerobic arsenate-reducing bacterium from terrestrial mud volcano.</title>
        <authorList>
            <person name="Khomyakova M.A."/>
            <person name="Merkel A.Y."/>
            <person name="Slobodkin A.I."/>
        </authorList>
    </citation>
    <scope>NUCLEOTIDE SEQUENCE</scope>
    <source>
        <strain evidence="10">M08fum</strain>
    </source>
</reference>
<dbReference type="PANTHER" id="PTHR34308">
    <property type="entry name" value="COBALAMIN BIOSYNTHESIS PROTEIN CBIB"/>
    <property type="match status" value="1"/>
</dbReference>
<feature type="transmembrane region" description="Helical" evidence="9">
    <location>
        <begin position="81"/>
        <end position="102"/>
    </location>
</feature>
<evidence type="ECO:0000313" key="10">
    <source>
        <dbReference type="EMBL" id="MBD1399838.1"/>
    </source>
</evidence>
<dbReference type="AlphaFoldDB" id="A0A8J6UGI9"/>
<name>A0A8J6UGI9_9BACT</name>
<dbReference type="GO" id="GO:0015420">
    <property type="term" value="F:ABC-type vitamin B12 transporter activity"/>
    <property type="evidence" value="ECO:0007669"/>
    <property type="project" value="UniProtKB-UniRule"/>
</dbReference>
<sequence>MTTFIALNLLCVFVALLLDHVIGDPRTSWHPVCLLGRLNRRLEHRLYPLGFSGGALLTLLSTTVAVATTLILLWAAIRIHVALYLVVNTLIIFFAVSARSMVQHALAVHAPLVTGDLEGARRALAMIVSRDTAGMDQAMVIRSTVESVAENFTDGVLSPVVFAALGGAAGAMLFKAVSTLDSMVGYRNVRYEQFGKFAARADDVLNFIPARLALVLIPAAAFGSRLNPGNAWRIGRRFRLAHASPNSAHSMAAFAGALDTSLGGAATYFGIRKEKPCIGDGARIDETALITDATGLFTRTTALLALCAAILYLTLLIVMRYPCA</sequence>
<dbReference type="UniPathway" id="UPA00148"/>
<feature type="transmembrane region" description="Helical" evidence="9">
    <location>
        <begin position="47"/>
        <end position="74"/>
    </location>
</feature>
<evidence type="ECO:0000256" key="9">
    <source>
        <dbReference type="HAMAP-Rule" id="MF_00024"/>
    </source>
</evidence>
<comment type="caution">
    <text evidence="10">The sequence shown here is derived from an EMBL/GenBank/DDBJ whole genome shotgun (WGS) entry which is preliminary data.</text>
</comment>
<dbReference type="Proteomes" id="UP000632828">
    <property type="component" value="Unassembled WGS sequence"/>
</dbReference>
<dbReference type="HAMAP" id="MF_00024">
    <property type="entry name" value="CobD_CbiB"/>
    <property type="match status" value="1"/>
</dbReference>